<comment type="caution">
    <text evidence="2">The sequence shown here is derived from an EMBL/GenBank/DDBJ whole genome shotgun (WGS) entry which is preliminary data.</text>
</comment>
<feature type="transmembrane region" description="Helical" evidence="1">
    <location>
        <begin position="51"/>
        <end position="74"/>
    </location>
</feature>
<keyword evidence="1" id="KW-0812">Transmembrane</keyword>
<dbReference type="EMBL" id="JAEOAH010000017">
    <property type="protein sequence ID" value="MBK3495701.1"/>
    <property type="molecule type" value="Genomic_DNA"/>
</dbReference>
<keyword evidence="1" id="KW-0472">Membrane</keyword>
<keyword evidence="1" id="KW-1133">Transmembrane helix</keyword>
<dbReference type="Pfam" id="PF14014">
    <property type="entry name" value="DUF4230"/>
    <property type="match status" value="1"/>
</dbReference>
<gene>
    <name evidence="2" type="ORF">JFL43_12720</name>
</gene>
<evidence type="ECO:0000313" key="3">
    <source>
        <dbReference type="Proteomes" id="UP000618943"/>
    </source>
</evidence>
<dbReference type="RefSeq" id="WP_100794902.1">
    <property type="nucleotide sequence ID" value="NZ_JAEOAH010000017.1"/>
</dbReference>
<evidence type="ECO:0000313" key="2">
    <source>
        <dbReference type="EMBL" id="MBK3495701.1"/>
    </source>
</evidence>
<keyword evidence="3" id="KW-1185">Reference proteome</keyword>
<proteinExistence type="predicted"/>
<sequence length="248" mass="27748">MVPNKKIQELEKILQELKLEEQSATILESTEPMNFRKLRKKGNMRNFFTQWYVWATIIVLAIAFILPFATMSLIKGSTFTESKGSIVERIQNLNELTTAEAHTKVMIERSDNKIFGQEIGLNLPGTKRDLLVVIPGGVKAGVDFSTITEADIKLNEEKKTATITLPGAKILGEPTIDFDNVQVFSNEGLFREKADISEAYELANEAKKQILEEATTQGVLNTAKKNVQSSVSDMFALVGYKVKVEFKE</sequence>
<reference evidence="2 3" key="1">
    <citation type="submission" date="2020-12" db="EMBL/GenBank/DDBJ databases">
        <title>YIM B01967 draft genome.</title>
        <authorList>
            <person name="Yan X."/>
        </authorList>
    </citation>
    <scope>NUCLEOTIDE SEQUENCE [LARGE SCALE GENOMIC DNA]</scope>
    <source>
        <strain evidence="2 3">YIM B01967</strain>
    </source>
</reference>
<dbReference type="InterPro" id="IPR025324">
    <property type="entry name" value="DUF4230"/>
</dbReference>
<organism evidence="2 3">
    <name type="scientific">Viridibacillus soli</name>
    <dbReference type="NCBI Taxonomy" id="2798301"/>
    <lineage>
        <taxon>Bacteria</taxon>
        <taxon>Bacillati</taxon>
        <taxon>Bacillota</taxon>
        <taxon>Bacilli</taxon>
        <taxon>Bacillales</taxon>
        <taxon>Caryophanaceae</taxon>
        <taxon>Viridibacillus</taxon>
    </lineage>
</organism>
<accession>A0ABS1H8G5</accession>
<evidence type="ECO:0000256" key="1">
    <source>
        <dbReference type="SAM" id="Phobius"/>
    </source>
</evidence>
<protein>
    <submittedName>
        <fullName evidence="2">DUF4230 domain-containing protein</fullName>
    </submittedName>
</protein>
<dbReference type="Proteomes" id="UP000618943">
    <property type="component" value="Unassembled WGS sequence"/>
</dbReference>
<name>A0ABS1H8G5_9BACL</name>